<gene>
    <name evidence="3" type="ORF">Mterra_00456</name>
</gene>
<feature type="domain" description="Nudix hydrolase" evidence="2">
    <location>
        <begin position="42"/>
        <end position="172"/>
    </location>
</feature>
<dbReference type="PROSITE" id="PS51462">
    <property type="entry name" value="NUDIX"/>
    <property type="match status" value="1"/>
</dbReference>
<dbReference type="Proteomes" id="UP000265715">
    <property type="component" value="Unassembled WGS sequence"/>
</dbReference>
<accession>A0A399F2E2</accession>
<keyword evidence="4" id="KW-1185">Reference proteome</keyword>
<dbReference type="InterPro" id="IPR000086">
    <property type="entry name" value="NUDIX_hydrolase_dom"/>
</dbReference>
<dbReference type="Pfam" id="PF00293">
    <property type="entry name" value="NUDIX"/>
    <property type="match status" value="1"/>
</dbReference>
<dbReference type="InterPro" id="IPR015797">
    <property type="entry name" value="NUDIX_hydrolase-like_dom_sf"/>
</dbReference>
<dbReference type="AlphaFoldDB" id="A0A399F2E2"/>
<proteinExistence type="predicted"/>
<comment type="caution">
    <text evidence="3">The sequence shown here is derived from an EMBL/GenBank/DDBJ whole genome shotgun (WGS) entry which is preliminary data.</text>
</comment>
<dbReference type="RefSeq" id="WP_119313691.1">
    <property type="nucleotide sequence ID" value="NZ_QXDL01000010.1"/>
</dbReference>
<dbReference type="Gene3D" id="3.90.79.10">
    <property type="entry name" value="Nucleoside Triphosphate Pyrophosphohydrolase"/>
    <property type="match status" value="1"/>
</dbReference>
<organism evidence="3 4">
    <name type="scientific">Calidithermus terrae</name>
    <dbReference type="NCBI Taxonomy" id="1408545"/>
    <lineage>
        <taxon>Bacteria</taxon>
        <taxon>Thermotogati</taxon>
        <taxon>Deinococcota</taxon>
        <taxon>Deinococci</taxon>
        <taxon>Thermales</taxon>
        <taxon>Thermaceae</taxon>
        <taxon>Calidithermus</taxon>
    </lineage>
</organism>
<evidence type="ECO:0000313" key="4">
    <source>
        <dbReference type="Proteomes" id="UP000265715"/>
    </source>
</evidence>
<name>A0A399F2E2_9DEIN</name>
<dbReference type="EMBL" id="QXDL01000010">
    <property type="protein sequence ID" value="RIH90388.1"/>
    <property type="molecule type" value="Genomic_DNA"/>
</dbReference>
<dbReference type="SUPFAM" id="SSF55811">
    <property type="entry name" value="Nudix"/>
    <property type="match status" value="1"/>
</dbReference>
<dbReference type="PROSITE" id="PS00893">
    <property type="entry name" value="NUDIX_BOX"/>
    <property type="match status" value="1"/>
</dbReference>
<dbReference type="CDD" id="cd02883">
    <property type="entry name" value="NUDIX_Hydrolase"/>
    <property type="match status" value="1"/>
</dbReference>
<evidence type="ECO:0000313" key="3">
    <source>
        <dbReference type="EMBL" id="RIH90388.1"/>
    </source>
</evidence>
<dbReference type="InterPro" id="IPR020084">
    <property type="entry name" value="NUDIX_hydrolase_CS"/>
</dbReference>
<sequence>MTPGGLLPFLERHPAFGEWQEAWLGVPLHLRAGLSDEPPPVAFVGSVRAVVLRGAEVLVVRTPAPLLTVGGRREPGEALEQTLRREVAEETGWLVCPLGVIGFIHVRHLDGQRPAWGRPAPDFVDPVFAAVAEHFDGRRRSPGEAGGVFVPVERAERLGLSEVDRVFLRAALGKGWPD</sequence>
<evidence type="ECO:0000256" key="1">
    <source>
        <dbReference type="ARBA" id="ARBA00022801"/>
    </source>
</evidence>
<reference evidence="3 4" key="1">
    <citation type="submission" date="2018-08" db="EMBL/GenBank/DDBJ databases">
        <title>Meiothermus terrae DSM 26712 genome sequencing project.</title>
        <authorList>
            <person name="Da Costa M.S."/>
            <person name="Albuquerque L."/>
            <person name="Raposo P."/>
            <person name="Froufe H.J.C."/>
            <person name="Barroso C.S."/>
            <person name="Egas C."/>
        </authorList>
    </citation>
    <scope>NUCLEOTIDE SEQUENCE [LARGE SCALE GENOMIC DNA]</scope>
    <source>
        <strain evidence="3 4">DSM 26712</strain>
    </source>
</reference>
<protein>
    <submittedName>
        <fullName evidence="3">NUDIX domain protein</fullName>
    </submittedName>
</protein>
<keyword evidence="1" id="KW-0378">Hydrolase</keyword>
<dbReference type="GO" id="GO:0016787">
    <property type="term" value="F:hydrolase activity"/>
    <property type="evidence" value="ECO:0007669"/>
    <property type="project" value="UniProtKB-KW"/>
</dbReference>
<evidence type="ECO:0000259" key="2">
    <source>
        <dbReference type="PROSITE" id="PS51462"/>
    </source>
</evidence>
<dbReference type="OrthoDB" id="9804563at2"/>